<name>A0ACC1SHV6_9HYPO</name>
<keyword evidence="2" id="KW-1185">Reference proteome</keyword>
<dbReference type="EMBL" id="JANRMS010000431">
    <property type="protein sequence ID" value="KAJ3539972.1"/>
    <property type="molecule type" value="Genomic_DNA"/>
</dbReference>
<accession>A0ACC1SHV6</accession>
<sequence length="261" mass="29475">MDFLHWDTLGPLGDDADSDVITPTESSCSGTNSPCERCKALGKLCLKCRLKKALTKSDASRSTKSGLETVLSRQHPSSASDMPTQHIQPIKSDPDVLIYTESHVEEVRIDTYSRSTGRGQHVSCHYKSEWTETFSIIQTSKRKKRKRTEGEELALCILDILCASRPRSRKKVSYSREVWYCLTGEGHLIHPLRRTSHNGLGILYQNSLYGPRDKVLIIEILLAHLWECLSPLVSWGLKKGRSVMKSVFGGEQHYDELDELD</sequence>
<dbReference type="Proteomes" id="UP001148629">
    <property type="component" value="Unassembled WGS sequence"/>
</dbReference>
<protein>
    <submittedName>
        <fullName evidence="1">Uncharacterized protein</fullName>
    </submittedName>
</protein>
<evidence type="ECO:0000313" key="1">
    <source>
        <dbReference type="EMBL" id="KAJ3539972.1"/>
    </source>
</evidence>
<comment type="caution">
    <text evidence="1">The sequence shown here is derived from an EMBL/GenBank/DDBJ whole genome shotgun (WGS) entry which is preliminary data.</text>
</comment>
<reference evidence="1" key="1">
    <citation type="submission" date="2022-08" db="EMBL/GenBank/DDBJ databases">
        <title>Genome Sequence of Fusarium decemcellulare.</title>
        <authorList>
            <person name="Buettner E."/>
        </authorList>
    </citation>
    <scope>NUCLEOTIDE SEQUENCE</scope>
    <source>
        <strain evidence="1">Babe19</strain>
    </source>
</reference>
<evidence type="ECO:0000313" key="2">
    <source>
        <dbReference type="Proteomes" id="UP001148629"/>
    </source>
</evidence>
<organism evidence="1 2">
    <name type="scientific">Fusarium decemcellulare</name>
    <dbReference type="NCBI Taxonomy" id="57161"/>
    <lineage>
        <taxon>Eukaryota</taxon>
        <taxon>Fungi</taxon>
        <taxon>Dikarya</taxon>
        <taxon>Ascomycota</taxon>
        <taxon>Pezizomycotina</taxon>
        <taxon>Sordariomycetes</taxon>
        <taxon>Hypocreomycetidae</taxon>
        <taxon>Hypocreales</taxon>
        <taxon>Nectriaceae</taxon>
        <taxon>Fusarium</taxon>
        <taxon>Fusarium decemcellulare species complex</taxon>
    </lineage>
</organism>
<gene>
    <name evidence="1" type="ORF">NM208_g5264</name>
</gene>
<proteinExistence type="predicted"/>